<reference evidence="3" key="1">
    <citation type="journal article" date="2019" name="Int. J. Syst. Evol. Microbiol.">
        <title>The Global Catalogue of Microorganisms (GCM) 10K type strain sequencing project: providing services to taxonomists for standard genome sequencing and annotation.</title>
        <authorList>
            <consortium name="The Broad Institute Genomics Platform"/>
            <consortium name="The Broad Institute Genome Sequencing Center for Infectious Disease"/>
            <person name="Wu L."/>
            <person name="Ma J."/>
        </authorList>
    </citation>
    <scope>NUCLEOTIDE SEQUENCE [LARGE SCALE GENOMIC DNA]</scope>
    <source>
        <strain evidence="3">JCM 17938</strain>
    </source>
</reference>
<proteinExistence type="predicted"/>
<keyword evidence="1" id="KW-0812">Transmembrane</keyword>
<feature type="transmembrane region" description="Helical" evidence="1">
    <location>
        <begin position="126"/>
        <end position="145"/>
    </location>
</feature>
<protein>
    <recommendedName>
        <fullName evidence="4">Integral membrane protein</fullName>
    </recommendedName>
</protein>
<feature type="transmembrane region" description="Helical" evidence="1">
    <location>
        <begin position="74"/>
        <end position="95"/>
    </location>
</feature>
<sequence length="147" mass="15080">MTMPLVTFFVLFGWGMLLRRKVGERLWRSLLRIGGTGIPSAALLAAGVQLAAMAGYATALAIGLALVDATGSRWPAVVVTGLAGLVHIPVAAGALPDRREPYADARRILRAAGATPAQARAATRTAGPFAFVGMGLIVGGLLAAFDA</sequence>
<dbReference type="Proteomes" id="UP001500212">
    <property type="component" value="Unassembled WGS sequence"/>
</dbReference>
<accession>A0ABP8TUH7</accession>
<feature type="transmembrane region" description="Helical" evidence="1">
    <location>
        <begin position="43"/>
        <end position="67"/>
    </location>
</feature>
<dbReference type="RefSeq" id="WP_345365075.1">
    <property type="nucleotide sequence ID" value="NZ_BAABHJ010000038.1"/>
</dbReference>
<keyword evidence="1" id="KW-1133">Transmembrane helix</keyword>
<evidence type="ECO:0000256" key="1">
    <source>
        <dbReference type="SAM" id="Phobius"/>
    </source>
</evidence>
<keyword evidence="3" id="KW-1185">Reference proteome</keyword>
<gene>
    <name evidence="2" type="ORF">GCM10023195_74800</name>
</gene>
<comment type="caution">
    <text evidence="2">The sequence shown here is derived from an EMBL/GenBank/DDBJ whole genome shotgun (WGS) entry which is preliminary data.</text>
</comment>
<evidence type="ECO:0000313" key="2">
    <source>
        <dbReference type="EMBL" id="GAA4616805.1"/>
    </source>
</evidence>
<name>A0ABP8TUH7_9ACTN</name>
<organism evidence="2 3">
    <name type="scientific">Actinoallomurus liliacearum</name>
    <dbReference type="NCBI Taxonomy" id="1080073"/>
    <lineage>
        <taxon>Bacteria</taxon>
        <taxon>Bacillati</taxon>
        <taxon>Actinomycetota</taxon>
        <taxon>Actinomycetes</taxon>
        <taxon>Streptosporangiales</taxon>
        <taxon>Thermomonosporaceae</taxon>
        <taxon>Actinoallomurus</taxon>
    </lineage>
</organism>
<evidence type="ECO:0000313" key="3">
    <source>
        <dbReference type="Proteomes" id="UP001500212"/>
    </source>
</evidence>
<keyword evidence="1" id="KW-0472">Membrane</keyword>
<dbReference type="EMBL" id="BAABHJ010000038">
    <property type="protein sequence ID" value="GAA4616805.1"/>
    <property type="molecule type" value="Genomic_DNA"/>
</dbReference>
<evidence type="ECO:0008006" key="4">
    <source>
        <dbReference type="Google" id="ProtNLM"/>
    </source>
</evidence>